<evidence type="ECO:0000256" key="1">
    <source>
        <dbReference type="SAM" id="Phobius"/>
    </source>
</evidence>
<dbReference type="AlphaFoldDB" id="A0A383RV89"/>
<protein>
    <submittedName>
        <fullName evidence="2">Uncharacterized protein</fullName>
    </submittedName>
</protein>
<sequence>MDANTPIFFGLGTSIVSFVLISLCARSPEASTPAAMSQQVR</sequence>
<feature type="transmembrane region" description="Helical" evidence="1">
    <location>
        <begin position="6"/>
        <end position="25"/>
    </location>
</feature>
<dbReference type="Proteomes" id="UP000263595">
    <property type="component" value="Unassembled WGS sequence"/>
</dbReference>
<evidence type="ECO:0000313" key="2">
    <source>
        <dbReference type="EMBL" id="SYX90825.1"/>
    </source>
</evidence>
<gene>
    <name evidence="2" type="ORF">CCOS865_03092</name>
</gene>
<reference evidence="3" key="1">
    <citation type="submission" date="2018-08" db="EMBL/GenBank/DDBJ databases">
        <authorList>
            <person name="Blom J."/>
        </authorList>
    </citation>
    <scope>NUCLEOTIDE SEQUENCE [LARGE SCALE GENOMIC DNA]</scope>
    <source>
        <strain evidence="3">CCOS 865</strain>
    </source>
</reference>
<dbReference type="EMBL" id="UNOZ01000022">
    <property type="protein sequence ID" value="SYX90825.1"/>
    <property type="molecule type" value="Genomic_DNA"/>
</dbReference>
<keyword evidence="1" id="KW-0812">Transmembrane</keyword>
<organism evidence="2 3">
    <name type="scientific">Pseudomonas reidholzensis</name>
    <dbReference type="NCBI Taxonomy" id="1785162"/>
    <lineage>
        <taxon>Bacteria</taxon>
        <taxon>Pseudomonadati</taxon>
        <taxon>Pseudomonadota</taxon>
        <taxon>Gammaproteobacteria</taxon>
        <taxon>Pseudomonadales</taxon>
        <taxon>Pseudomonadaceae</taxon>
        <taxon>Pseudomonas</taxon>
    </lineage>
</organism>
<keyword evidence="3" id="KW-1185">Reference proteome</keyword>
<accession>A0A383RV89</accession>
<keyword evidence="1" id="KW-0472">Membrane</keyword>
<proteinExistence type="predicted"/>
<evidence type="ECO:0000313" key="3">
    <source>
        <dbReference type="Proteomes" id="UP000263595"/>
    </source>
</evidence>
<name>A0A383RV89_9PSED</name>
<keyword evidence="1" id="KW-1133">Transmembrane helix</keyword>